<dbReference type="EMBL" id="ABCK01000004">
    <property type="protein sequence ID" value="EDM28744.1"/>
    <property type="molecule type" value="Genomic_DNA"/>
</dbReference>
<evidence type="ECO:0000313" key="1">
    <source>
        <dbReference type="EMBL" id="EDM28744.1"/>
    </source>
</evidence>
<name>A6DI90_9BACT</name>
<sequence>MYFNMYYNIGFNKFQVMRVILSKLSCNFLQALVGRLREFPVGPWTDIEQELGAAIT</sequence>
<protein>
    <submittedName>
        <fullName evidence="1">Uncharacterized protein</fullName>
    </submittedName>
</protein>
<reference evidence="1 2" key="1">
    <citation type="journal article" date="2010" name="J. Bacteriol.">
        <title>Genome sequence of Lentisphaera araneosa HTCC2155T, the type species of the order Lentisphaerales in the phylum Lentisphaerae.</title>
        <authorList>
            <person name="Thrash J.C."/>
            <person name="Cho J.C."/>
            <person name="Vergin K.L."/>
            <person name="Morris R.M."/>
            <person name="Giovannoni S.J."/>
        </authorList>
    </citation>
    <scope>NUCLEOTIDE SEQUENCE [LARGE SCALE GENOMIC DNA]</scope>
    <source>
        <strain evidence="1 2">HTCC2155</strain>
    </source>
</reference>
<accession>A6DI90</accession>
<keyword evidence="2" id="KW-1185">Reference proteome</keyword>
<dbReference type="Proteomes" id="UP000004947">
    <property type="component" value="Unassembled WGS sequence"/>
</dbReference>
<dbReference type="AlphaFoldDB" id="A6DI90"/>
<evidence type="ECO:0000313" key="2">
    <source>
        <dbReference type="Proteomes" id="UP000004947"/>
    </source>
</evidence>
<proteinExistence type="predicted"/>
<gene>
    <name evidence="1" type="ORF">LNTAR_09244</name>
</gene>
<organism evidence="1 2">
    <name type="scientific">Lentisphaera araneosa HTCC2155</name>
    <dbReference type="NCBI Taxonomy" id="313628"/>
    <lineage>
        <taxon>Bacteria</taxon>
        <taxon>Pseudomonadati</taxon>
        <taxon>Lentisphaerota</taxon>
        <taxon>Lentisphaeria</taxon>
        <taxon>Lentisphaerales</taxon>
        <taxon>Lentisphaeraceae</taxon>
        <taxon>Lentisphaera</taxon>
    </lineage>
</organism>
<comment type="caution">
    <text evidence="1">The sequence shown here is derived from an EMBL/GenBank/DDBJ whole genome shotgun (WGS) entry which is preliminary data.</text>
</comment>